<proteinExistence type="predicted"/>
<reference evidence="3" key="1">
    <citation type="submission" date="2015-07" db="EMBL/GenBank/DDBJ databases">
        <title>Adaptation to a free-living lifestyle via gene acquisitions in the diplomonad Trepomonas sp. PC1.</title>
        <authorList>
            <person name="Xu F."/>
            <person name="Jerlstrom-Hultqvist J."/>
            <person name="Kolisko M."/>
            <person name="Simpson A.G.B."/>
            <person name="Roger A.J."/>
            <person name="Svard S.G."/>
            <person name="Andersson J.O."/>
        </authorList>
    </citation>
    <scope>NUCLEOTIDE SEQUENCE</scope>
    <source>
        <strain evidence="3">PC1</strain>
    </source>
</reference>
<evidence type="ECO:0000256" key="2">
    <source>
        <dbReference type="SAM" id="Phobius"/>
    </source>
</evidence>
<gene>
    <name evidence="3" type="ORF">TPC1_13898</name>
</gene>
<sequence length="296" mass="34404">EDTRRMLVKIFEESTQQKAASHPILITQEQNVKQTSHVQQTKLEGARKVKAIKLNLEKRQNIIKNIKSGTTNPEIAMLTVTIKNQFKDLEEFIKLTRTIRTKYAPEVQHKKPEEAQEIFNDYSKFIDQMEQALAAMKKWEESRINEQQQVYNPTYKLTEEADQKFSRKQQIIQQAANKAEELDDILPKFENIDEGLQALEQADEQIESQAARMMDKVKVIQEQVRGHKNMLHEQDEVVDSVKQNMDQANEGVQKVNKTAGDLRKKLMKGDKCITIIIVVLLILIAVYWVYKLIVKK</sequence>
<keyword evidence="2" id="KW-1133">Transmembrane helix</keyword>
<keyword evidence="2" id="KW-0812">Transmembrane</keyword>
<dbReference type="Gene3D" id="1.20.5.110">
    <property type="match status" value="1"/>
</dbReference>
<evidence type="ECO:0000256" key="1">
    <source>
        <dbReference type="SAM" id="Coils"/>
    </source>
</evidence>
<name>A0A146KBT6_9EUKA</name>
<feature type="transmembrane region" description="Helical" evidence="2">
    <location>
        <begin position="272"/>
        <end position="290"/>
    </location>
</feature>
<keyword evidence="2" id="KW-0472">Membrane</keyword>
<dbReference type="AlphaFoldDB" id="A0A146KBT6"/>
<evidence type="ECO:0000313" key="3">
    <source>
        <dbReference type="EMBL" id="JAP93718.1"/>
    </source>
</evidence>
<accession>A0A146KBT6</accession>
<keyword evidence="1" id="KW-0175">Coiled coil</keyword>
<feature type="coiled-coil region" evidence="1">
    <location>
        <begin position="192"/>
        <end position="258"/>
    </location>
</feature>
<organism evidence="3">
    <name type="scientific">Trepomonas sp. PC1</name>
    <dbReference type="NCBI Taxonomy" id="1076344"/>
    <lineage>
        <taxon>Eukaryota</taxon>
        <taxon>Metamonada</taxon>
        <taxon>Diplomonadida</taxon>
        <taxon>Hexamitidae</taxon>
        <taxon>Hexamitinae</taxon>
        <taxon>Trepomonas</taxon>
    </lineage>
</organism>
<protein>
    <submittedName>
        <fullName evidence="3">SNARE, putative</fullName>
    </submittedName>
</protein>
<dbReference type="EMBL" id="GDID01002888">
    <property type="protein sequence ID" value="JAP93718.1"/>
    <property type="molecule type" value="Transcribed_RNA"/>
</dbReference>
<feature type="non-terminal residue" evidence="3">
    <location>
        <position position="1"/>
    </location>
</feature>